<dbReference type="Pfam" id="PF04434">
    <property type="entry name" value="SWIM"/>
    <property type="match status" value="1"/>
</dbReference>
<sequence length="371" mass="42469">MNRSLKRRLRATANLCDFYNIFCDVVPEWRSKENGEDHRCSKGNVKMAFPSINILKHAMPVYTVEAFLMFEKEFIDGAEYNFKAIESSSRDMSFEVWGIRFARESHREEPYEFRHIVNFNKEEGVVECSCKMFSEVRILCSHCLRVLYAYCVEHVPDRYIIKRWCTGIKDGHSLQLGSLTSEDNVGCSSVWKMQMLRKINSIITASQMNKNARAHCEKAFLELKELIEFDVGSINCDEDGTVKVLNSLPNVLNPHSSRQKGVRNKRFKSIKRDEVKWRKSKKLSKNDVGSSTAPSQNQPCVSDAPPHTGISYSQMLQQVALPTFNHLSLVSHGQHRLVDSSLVFMPVMAPPVLQQLQSDVIHGNDSHNVKH</sequence>
<evidence type="ECO:0000256" key="1">
    <source>
        <dbReference type="PROSITE-ProRule" id="PRU00325"/>
    </source>
</evidence>
<dbReference type="GO" id="GO:0008270">
    <property type="term" value="F:zinc ion binding"/>
    <property type="evidence" value="ECO:0007669"/>
    <property type="project" value="UniProtKB-KW"/>
</dbReference>
<evidence type="ECO:0000259" key="3">
    <source>
        <dbReference type="PROSITE" id="PS50966"/>
    </source>
</evidence>
<accession>A0A9Q1K7U4</accession>
<name>A0A9Q1K7U4_9CARY</name>
<protein>
    <recommendedName>
        <fullName evidence="3">SWIM-type domain-containing protein</fullName>
    </recommendedName>
</protein>
<dbReference type="OrthoDB" id="2402896at2759"/>
<feature type="region of interest" description="Disordered" evidence="2">
    <location>
        <begin position="278"/>
        <end position="306"/>
    </location>
</feature>
<dbReference type="PANTHER" id="PTHR47718:SF17">
    <property type="entry name" value="PROTEIN FAR1-RELATED SEQUENCE 5-LIKE"/>
    <property type="match status" value="1"/>
</dbReference>
<evidence type="ECO:0000313" key="4">
    <source>
        <dbReference type="EMBL" id="KAJ8438926.1"/>
    </source>
</evidence>
<keyword evidence="5" id="KW-1185">Reference proteome</keyword>
<evidence type="ECO:0000256" key="2">
    <source>
        <dbReference type="SAM" id="MobiDB-lite"/>
    </source>
</evidence>
<dbReference type="InterPro" id="IPR007527">
    <property type="entry name" value="Znf_SWIM"/>
</dbReference>
<reference evidence="4" key="1">
    <citation type="submission" date="2022-04" db="EMBL/GenBank/DDBJ databases">
        <title>Carnegiea gigantea Genome sequencing and assembly v2.</title>
        <authorList>
            <person name="Copetti D."/>
            <person name="Sanderson M.J."/>
            <person name="Burquez A."/>
            <person name="Wojciechowski M.F."/>
        </authorList>
    </citation>
    <scope>NUCLEOTIDE SEQUENCE</scope>
    <source>
        <strain evidence="4">SGP5-SGP5p</strain>
        <tissue evidence="4">Aerial part</tissue>
    </source>
</reference>
<dbReference type="AlphaFoldDB" id="A0A9Q1K7U4"/>
<keyword evidence="1" id="KW-0479">Metal-binding</keyword>
<dbReference type="PANTHER" id="PTHR47718">
    <property type="entry name" value="OS01G0519700 PROTEIN"/>
    <property type="match status" value="1"/>
</dbReference>
<gene>
    <name evidence="4" type="ORF">Cgig2_033813</name>
</gene>
<keyword evidence="1" id="KW-0862">Zinc</keyword>
<organism evidence="4 5">
    <name type="scientific">Carnegiea gigantea</name>
    <dbReference type="NCBI Taxonomy" id="171969"/>
    <lineage>
        <taxon>Eukaryota</taxon>
        <taxon>Viridiplantae</taxon>
        <taxon>Streptophyta</taxon>
        <taxon>Embryophyta</taxon>
        <taxon>Tracheophyta</taxon>
        <taxon>Spermatophyta</taxon>
        <taxon>Magnoliopsida</taxon>
        <taxon>eudicotyledons</taxon>
        <taxon>Gunneridae</taxon>
        <taxon>Pentapetalae</taxon>
        <taxon>Caryophyllales</taxon>
        <taxon>Cactineae</taxon>
        <taxon>Cactaceae</taxon>
        <taxon>Cactoideae</taxon>
        <taxon>Echinocereeae</taxon>
        <taxon>Carnegiea</taxon>
    </lineage>
</organism>
<evidence type="ECO:0000313" key="5">
    <source>
        <dbReference type="Proteomes" id="UP001153076"/>
    </source>
</evidence>
<feature type="compositionally biased region" description="Polar residues" evidence="2">
    <location>
        <begin position="287"/>
        <end position="300"/>
    </location>
</feature>
<feature type="domain" description="SWIM-type" evidence="3">
    <location>
        <begin position="113"/>
        <end position="151"/>
    </location>
</feature>
<dbReference type="EMBL" id="JAKOGI010000237">
    <property type="protein sequence ID" value="KAJ8438926.1"/>
    <property type="molecule type" value="Genomic_DNA"/>
</dbReference>
<dbReference type="Proteomes" id="UP001153076">
    <property type="component" value="Unassembled WGS sequence"/>
</dbReference>
<dbReference type="PROSITE" id="PS50966">
    <property type="entry name" value="ZF_SWIM"/>
    <property type="match status" value="1"/>
</dbReference>
<keyword evidence="1" id="KW-0863">Zinc-finger</keyword>
<proteinExistence type="predicted"/>
<comment type="caution">
    <text evidence="4">The sequence shown here is derived from an EMBL/GenBank/DDBJ whole genome shotgun (WGS) entry which is preliminary data.</text>
</comment>